<evidence type="ECO:0000313" key="5">
    <source>
        <dbReference type="Proteomes" id="UP001497457"/>
    </source>
</evidence>
<feature type="domain" description="F-box/LRR-repeat protein 15/At3g58940/PEG3-like LRR" evidence="3">
    <location>
        <begin position="125"/>
        <end position="329"/>
    </location>
</feature>
<evidence type="ECO:0000259" key="1">
    <source>
        <dbReference type="Pfam" id="PF00646"/>
    </source>
</evidence>
<evidence type="ECO:0008006" key="6">
    <source>
        <dbReference type="Google" id="ProtNLM"/>
    </source>
</evidence>
<feature type="domain" description="F-box" evidence="1">
    <location>
        <begin position="25"/>
        <end position="65"/>
    </location>
</feature>
<accession>A0ABC9FP20</accession>
<evidence type="ECO:0000313" key="4">
    <source>
        <dbReference type="EMBL" id="CAL5077807.1"/>
    </source>
</evidence>
<organism evidence="4 5">
    <name type="scientific">Urochloa decumbens</name>
    <dbReference type="NCBI Taxonomy" id="240449"/>
    <lineage>
        <taxon>Eukaryota</taxon>
        <taxon>Viridiplantae</taxon>
        <taxon>Streptophyta</taxon>
        <taxon>Embryophyta</taxon>
        <taxon>Tracheophyta</taxon>
        <taxon>Spermatophyta</taxon>
        <taxon>Magnoliopsida</taxon>
        <taxon>Liliopsida</taxon>
        <taxon>Poales</taxon>
        <taxon>Poaceae</taxon>
        <taxon>PACMAD clade</taxon>
        <taxon>Panicoideae</taxon>
        <taxon>Panicodae</taxon>
        <taxon>Paniceae</taxon>
        <taxon>Melinidinae</taxon>
        <taxon>Urochloa</taxon>
    </lineage>
</organism>
<keyword evidence="5" id="KW-1185">Reference proteome</keyword>
<dbReference type="InterPro" id="IPR032675">
    <property type="entry name" value="LRR_dom_sf"/>
</dbReference>
<name>A0ABC9FP20_9POAL</name>
<dbReference type="InterPro" id="IPR055302">
    <property type="entry name" value="F-box_dom-containing"/>
</dbReference>
<dbReference type="Pfam" id="PF08387">
    <property type="entry name" value="FBD"/>
    <property type="match status" value="1"/>
</dbReference>
<dbReference type="InterPro" id="IPR001810">
    <property type="entry name" value="F-box_dom"/>
</dbReference>
<dbReference type="Proteomes" id="UP001497457">
    <property type="component" value="Chromosome 7b"/>
</dbReference>
<dbReference type="InterPro" id="IPR036047">
    <property type="entry name" value="F-box-like_dom_sf"/>
</dbReference>
<dbReference type="AlphaFoldDB" id="A0ABC9FP20"/>
<dbReference type="PANTHER" id="PTHR32141:SF39">
    <property type="entry name" value="F-BOX DOMAIN-CONTAINING PROTEIN"/>
    <property type="match status" value="1"/>
</dbReference>
<dbReference type="SUPFAM" id="SSF81383">
    <property type="entry name" value="F-box domain"/>
    <property type="match status" value="1"/>
</dbReference>
<protein>
    <recommendedName>
        <fullName evidence="6">FBD domain-containing protein</fullName>
    </recommendedName>
</protein>
<reference evidence="5" key="1">
    <citation type="submission" date="2024-06" db="EMBL/GenBank/DDBJ databases">
        <authorList>
            <person name="Ryan C."/>
        </authorList>
    </citation>
    <scope>NUCLEOTIDE SEQUENCE [LARGE SCALE GENOMIC DNA]</scope>
</reference>
<sequence length="452" mass="50600">MGVITRCKKRKLQEEEEEEELVDRISGLPDDILGDIVSLLPTKHGASTQILSSRWRHIWRSAPLNLDLPEVLWRTPAATISSVLSAHPGPGRRFSIDYTWLRDYDYSPGATAILDDRDHPLCGGPPLPLPLSVFHFSSTVVVASFKGCVLPDCGNNNGNALHWPVLKKLTLPSVTVSENSLQALLAGCSVLESLLLQDTRGLSRLRIVSPSLRSIGVNPGWRRIEDYRPLLLQQIVIEDAPSLERLLFLGERGIEISVISAPRLNILGELRNKQHVLQSGATTLQGWTIVSLTAVLPRVRVLALSEMEPWLDTVINLMRCFPCLETLHIELKYVGEENTSSDKYQKPIDALDIHLRKIVLAYFHDSKSHIEFAKFFIMNASALESMTLQIKNGNVGNKAWIKRQHRLLRIKKRASRGAQFDFVSHIFGSLGLSAAEGVHHLSILDPFQKIRQ</sequence>
<evidence type="ECO:0000259" key="2">
    <source>
        <dbReference type="Pfam" id="PF08387"/>
    </source>
</evidence>
<dbReference type="InterPro" id="IPR055411">
    <property type="entry name" value="LRR_FXL15/At3g58940/PEG3-like"/>
</dbReference>
<evidence type="ECO:0000259" key="3">
    <source>
        <dbReference type="Pfam" id="PF24758"/>
    </source>
</evidence>
<dbReference type="PANTHER" id="PTHR32141">
    <property type="match status" value="1"/>
</dbReference>
<feature type="domain" description="FBD" evidence="2">
    <location>
        <begin position="349"/>
        <end position="388"/>
    </location>
</feature>
<proteinExistence type="predicted"/>
<dbReference type="EMBL" id="OZ075117">
    <property type="protein sequence ID" value="CAL5077807.1"/>
    <property type="molecule type" value="Genomic_DNA"/>
</dbReference>
<dbReference type="InterPro" id="IPR006566">
    <property type="entry name" value="FBD"/>
</dbReference>
<gene>
    <name evidence="4" type="ORF">URODEC1_LOCUS106824</name>
</gene>
<dbReference type="SUPFAM" id="SSF52047">
    <property type="entry name" value="RNI-like"/>
    <property type="match status" value="1"/>
</dbReference>
<dbReference type="Pfam" id="PF00646">
    <property type="entry name" value="F-box"/>
    <property type="match status" value="1"/>
</dbReference>
<dbReference type="CDD" id="cd22160">
    <property type="entry name" value="F-box_AtFBL13-like"/>
    <property type="match status" value="1"/>
</dbReference>
<dbReference type="Gene3D" id="3.80.10.10">
    <property type="entry name" value="Ribonuclease Inhibitor"/>
    <property type="match status" value="1"/>
</dbReference>
<dbReference type="Pfam" id="PF24758">
    <property type="entry name" value="LRR_At5g56370"/>
    <property type="match status" value="1"/>
</dbReference>
<reference evidence="4 5" key="2">
    <citation type="submission" date="2024-10" db="EMBL/GenBank/DDBJ databases">
        <authorList>
            <person name="Ryan C."/>
        </authorList>
    </citation>
    <scope>NUCLEOTIDE SEQUENCE [LARGE SCALE GENOMIC DNA]</scope>
</reference>
<dbReference type="InterPro" id="IPR053781">
    <property type="entry name" value="F-box_AtFBL13-like"/>
</dbReference>